<organism evidence="13 14">
    <name type="scientific">Metallumcola ferriviriculae</name>
    <dbReference type="NCBI Taxonomy" id="3039180"/>
    <lineage>
        <taxon>Bacteria</taxon>
        <taxon>Bacillati</taxon>
        <taxon>Bacillota</taxon>
        <taxon>Clostridia</taxon>
        <taxon>Neomoorellales</taxon>
        <taxon>Desulfitibacteraceae</taxon>
        <taxon>Metallumcola</taxon>
    </lineage>
</organism>
<dbReference type="InterPro" id="IPR011712">
    <property type="entry name" value="Sig_transdc_His_kin_sub3_dim/P"/>
</dbReference>
<keyword evidence="3" id="KW-0597">Phosphoprotein</keyword>
<protein>
    <recommendedName>
        <fullName evidence="2">histidine kinase</fullName>
        <ecNumber evidence="2">2.7.13.3</ecNumber>
    </recommendedName>
</protein>
<evidence type="ECO:0000256" key="3">
    <source>
        <dbReference type="ARBA" id="ARBA00022553"/>
    </source>
</evidence>
<dbReference type="GO" id="GO:0000155">
    <property type="term" value="F:phosphorelay sensor kinase activity"/>
    <property type="evidence" value="ECO:0007669"/>
    <property type="project" value="InterPro"/>
</dbReference>
<keyword evidence="9" id="KW-0812">Transmembrane</keyword>
<evidence type="ECO:0000313" key="14">
    <source>
        <dbReference type="Proteomes" id="UP001329915"/>
    </source>
</evidence>
<gene>
    <name evidence="13" type="ORF">MFMK1_000848</name>
</gene>
<dbReference type="PANTHER" id="PTHR24421:SF10">
    <property type="entry name" value="NITRATE_NITRITE SENSOR PROTEIN NARQ"/>
    <property type="match status" value="1"/>
</dbReference>
<dbReference type="Proteomes" id="UP001329915">
    <property type="component" value="Chromosome"/>
</dbReference>
<sequence length="569" mass="63895">MGSALISLSLGIYALLRSRNVKGSSHFIVLMFLVVTWTSGNALEMSGADLSTKLFWANIQYIAYGYSPVILLAMCMEFTGYDRWIRNRKFLLWLAVIPTIIILLVWTDRIYGLVRYDIHMDYSGFFPVIVKKYGPAFFIHVLYVNILNISAWVLLIVTVFFKKGVYRKQAMALFLGLSLTLIPNIIYVLGLSPLKGFDITPVLFGPANLIIAWGIYRFKLLDVVPVARATVIETMAAGVMALDLQDRVLDINPAFEKILGHTAAQIITKPVGEVCAENPELVSACVDRNTNQREFLLNTNGLSKVYELLISPLHDHKGTLIGRLVVAYDITERKKVQQEYMQQQWKLAVAEERARLARDMHDNLGQTMGFINLQAQGIRQELLNAGVEIASHKLDRLVEGAQSAHQEIREYIRDARNTELMEKNFITALTKDIMNFEEQTGLKIKLDIPNGFTGEDLEPNVRINLLNICREALNNIRKHAEAVQVKILISDVGNQLSATVEDDGKGFDLASHDHGTKTKFGLDIMQERVSQIGAQIDIQSTVGKGTRIDFSVPLKEGEKENADEIDVGR</sequence>
<dbReference type="Pfam" id="PF16927">
    <property type="entry name" value="HisKA_7TM"/>
    <property type="match status" value="1"/>
</dbReference>
<keyword evidence="9" id="KW-1133">Transmembrane helix</keyword>
<dbReference type="PROSITE" id="PS50113">
    <property type="entry name" value="PAC"/>
    <property type="match status" value="1"/>
</dbReference>
<dbReference type="GO" id="GO:0046983">
    <property type="term" value="F:protein dimerization activity"/>
    <property type="evidence" value="ECO:0007669"/>
    <property type="project" value="InterPro"/>
</dbReference>
<dbReference type="SMART" id="SM00091">
    <property type="entry name" value="PAS"/>
    <property type="match status" value="1"/>
</dbReference>
<feature type="domain" description="Histidine kinase" evidence="10">
    <location>
        <begin position="355"/>
        <end position="556"/>
    </location>
</feature>
<evidence type="ECO:0000259" key="11">
    <source>
        <dbReference type="PROSITE" id="PS50112"/>
    </source>
</evidence>
<evidence type="ECO:0000256" key="6">
    <source>
        <dbReference type="ARBA" id="ARBA00022777"/>
    </source>
</evidence>
<dbReference type="InterPro" id="IPR003594">
    <property type="entry name" value="HATPase_dom"/>
</dbReference>
<dbReference type="InterPro" id="IPR035965">
    <property type="entry name" value="PAS-like_dom_sf"/>
</dbReference>
<dbReference type="Pfam" id="PF07730">
    <property type="entry name" value="HisKA_3"/>
    <property type="match status" value="1"/>
</dbReference>
<feature type="transmembrane region" description="Helical" evidence="9">
    <location>
        <begin position="59"/>
        <end position="78"/>
    </location>
</feature>
<dbReference type="RefSeq" id="WP_366924873.1">
    <property type="nucleotide sequence ID" value="NZ_CP121694.1"/>
</dbReference>
<comment type="catalytic activity">
    <reaction evidence="1">
        <text>ATP + protein L-histidine = ADP + protein N-phospho-L-histidine.</text>
        <dbReference type="EC" id="2.7.13.3"/>
    </reaction>
</comment>
<dbReference type="CDD" id="cd00130">
    <property type="entry name" value="PAS"/>
    <property type="match status" value="1"/>
</dbReference>
<keyword evidence="4" id="KW-0808">Transferase</keyword>
<dbReference type="InterPro" id="IPR000700">
    <property type="entry name" value="PAS-assoc_C"/>
</dbReference>
<dbReference type="NCBIfam" id="TIGR00229">
    <property type="entry name" value="sensory_box"/>
    <property type="match status" value="1"/>
</dbReference>
<keyword evidence="5" id="KW-0547">Nucleotide-binding</keyword>
<dbReference type="SUPFAM" id="SSF55874">
    <property type="entry name" value="ATPase domain of HSP90 chaperone/DNA topoisomerase II/histidine kinase"/>
    <property type="match status" value="1"/>
</dbReference>
<evidence type="ECO:0000256" key="5">
    <source>
        <dbReference type="ARBA" id="ARBA00022741"/>
    </source>
</evidence>
<feature type="domain" description="PAC" evidence="12">
    <location>
        <begin position="290"/>
        <end position="342"/>
    </location>
</feature>
<reference evidence="13 14" key="1">
    <citation type="submission" date="2023-04" db="EMBL/GenBank/DDBJ databases">
        <authorList>
            <person name="Hsu D."/>
        </authorList>
    </citation>
    <scope>NUCLEOTIDE SEQUENCE [LARGE SCALE GENOMIC DNA]</scope>
    <source>
        <strain evidence="13 14">MK1</strain>
    </source>
</reference>
<dbReference type="Gene3D" id="1.20.5.1930">
    <property type="match status" value="1"/>
</dbReference>
<feature type="transmembrane region" description="Helical" evidence="9">
    <location>
        <begin position="137"/>
        <end position="161"/>
    </location>
</feature>
<dbReference type="SMART" id="SM00387">
    <property type="entry name" value="HATPase_c"/>
    <property type="match status" value="1"/>
</dbReference>
<feature type="transmembrane region" description="Helical" evidence="9">
    <location>
        <begin position="90"/>
        <end position="107"/>
    </location>
</feature>
<dbReference type="InterPro" id="IPR050482">
    <property type="entry name" value="Sensor_HK_TwoCompSys"/>
</dbReference>
<keyword evidence="8" id="KW-0902">Two-component regulatory system</keyword>
<dbReference type="InterPro" id="IPR031621">
    <property type="entry name" value="HisKA_7TM"/>
</dbReference>
<evidence type="ECO:0000256" key="9">
    <source>
        <dbReference type="SAM" id="Phobius"/>
    </source>
</evidence>
<dbReference type="Gene3D" id="3.30.565.10">
    <property type="entry name" value="Histidine kinase-like ATPase, C-terminal domain"/>
    <property type="match status" value="1"/>
</dbReference>
<keyword evidence="6" id="KW-0418">Kinase</keyword>
<evidence type="ECO:0000313" key="13">
    <source>
        <dbReference type="EMBL" id="WRO21054.1"/>
    </source>
</evidence>
<evidence type="ECO:0000259" key="12">
    <source>
        <dbReference type="PROSITE" id="PS50113"/>
    </source>
</evidence>
<evidence type="ECO:0000256" key="2">
    <source>
        <dbReference type="ARBA" id="ARBA00012438"/>
    </source>
</evidence>
<dbReference type="Pfam" id="PF08448">
    <property type="entry name" value="PAS_4"/>
    <property type="match status" value="1"/>
</dbReference>
<dbReference type="PROSITE" id="PS50112">
    <property type="entry name" value="PAS"/>
    <property type="match status" value="1"/>
</dbReference>
<evidence type="ECO:0000256" key="8">
    <source>
        <dbReference type="ARBA" id="ARBA00023012"/>
    </source>
</evidence>
<accession>A0AAU0UJT9</accession>
<evidence type="ECO:0000256" key="7">
    <source>
        <dbReference type="ARBA" id="ARBA00022840"/>
    </source>
</evidence>
<evidence type="ECO:0000256" key="1">
    <source>
        <dbReference type="ARBA" id="ARBA00000085"/>
    </source>
</evidence>
<keyword evidence="7" id="KW-0067">ATP-binding</keyword>
<dbReference type="PANTHER" id="PTHR24421">
    <property type="entry name" value="NITRATE/NITRITE SENSOR PROTEIN NARX-RELATED"/>
    <property type="match status" value="1"/>
</dbReference>
<dbReference type="InterPro" id="IPR005467">
    <property type="entry name" value="His_kinase_dom"/>
</dbReference>
<dbReference type="PROSITE" id="PS50109">
    <property type="entry name" value="HIS_KIN"/>
    <property type="match status" value="1"/>
</dbReference>
<dbReference type="InterPro" id="IPR036890">
    <property type="entry name" value="HATPase_C_sf"/>
</dbReference>
<evidence type="ECO:0000256" key="4">
    <source>
        <dbReference type="ARBA" id="ARBA00022679"/>
    </source>
</evidence>
<feature type="transmembrane region" description="Helical" evidence="9">
    <location>
        <begin position="173"/>
        <end position="193"/>
    </location>
</feature>
<dbReference type="CDD" id="cd16917">
    <property type="entry name" value="HATPase_UhpB-NarQ-NarX-like"/>
    <property type="match status" value="1"/>
</dbReference>
<dbReference type="EMBL" id="CP121694">
    <property type="protein sequence ID" value="WRO21054.1"/>
    <property type="molecule type" value="Genomic_DNA"/>
</dbReference>
<dbReference type="InterPro" id="IPR013656">
    <property type="entry name" value="PAS_4"/>
</dbReference>
<dbReference type="EC" id="2.7.13.3" evidence="2"/>
<dbReference type="SUPFAM" id="SSF55785">
    <property type="entry name" value="PYP-like sensor domain (PAS domain)"/>
    <property type="match status" value="1"/>
</dbReference>
<keyword evidence="14" id="KW-1185">Reference proteome</keyword>
<dbReference type="Gene3D" id="3.30.450.20">
    <property type="entry name" value="PAS domain"/>
    <property type="match status" value="1"/>
</dbReference>
<feature type="domain" description="PAS" evidence="11">
    <location>
        <begin position="231"/>
        <end position="269"/>
    </location>
</feature>
<name>A0AAU0UJT9_9FIRM</name>
<feature type="transmembrane region" description="Helical" evidence="9">
    <location>
        <begin position="21"/>
        <end position="39"/>
    </location>
</feature>
<dbReference type="InterPro" id="IPR000014">
    <property type="entry name" value="PAS"/>
</dbReference>
<dbReference type="GO" id="GO:0005524">
    <property type="term" value="F:ATP binding"/>
    <property type="evidence" value="ECO:0007669"/>
    <property type="project" value="UniProtKB-KW"/>
</dbReference>
<dbReference type="Pfam" id="PF02518">
    <property type="entry name" value="HATPase_c"/>
    <property type="match status" value="1"/>
</dbReference>
<dbReference type="AlphaFoldDB" id="A0AAU0UJT9"/>
<evidence type="ECO:0000259" key="10">
    <source>
        <dbReference type="PROSITE" id="PS50109"/>
    </source>
</evidence>
<dbReference type="KEGG" id="dbc:MFMK1_000848"/>
<keyword evidence="9" id="KW-0472">Membrane</keyword>
<dbReference type="GO" id="GO:0016020">
    <property type="term" value="C:membrane"/>
    <property type="evidence" value="ECO:0007669"/>
    <property type="project" value="InterPro"/>
</dbReference>
<proteinExistence type="predicted"/>